<protein>
    <recommendedName>
        <fullName evidence="3">DUF2190 family protein</fullName>
    </recommendedName>
</protein>
<comment type="caution">
    <text evidence="1">The sequence shown here is derived from an EMBL/GenBank/DDBJ whole genome shotgun (WGS) entry which is preliminary data.</text>
</comment>
<dbReference type="RefSeq" id="WP_070247306.1">
    <property type="nucleotide sequence ID" value="NZ_LROM01000067.1"/>
</dbReference>
<sequence length="112" mass="11100">MKNFVQPGGTLTLPAPYAVASGAGFLVGVLFAVASGDAAAGAPVEGVTEGVFTLPKTGAQAWTIGARVYWDDANKRCDSDSTKGVLIGVATVIAVNPSTTGYVRLNGGAAGA</sequence>
<evidence type="ECO:0008006" key="3">
    <source>
        <dbReference type="Google" id="ProtNLM"/>
    </source>
</evidence>
<gene>
    <name evidence="1" type="ORF">DUPY_15900</name>
</gene>
<dbReference type="AlphaFoldDB" id="A0A1E7WZE5"/>
<dbReference type="Pfam" id="PF09956">
    <property type="entry name" value="Phage_cement_2"/>
    <property type="match status" value="1"/>
</dbReference>
<evidence type="ECO:0000313" key="1">
    <source>
        <dbReference type="EMBL" id="OFA05187.1"/>
    </source>
</evidence>
<dbReference type="EMBL" id="LROM01000067">
    <property type="protein sequence ID" value="OFA05187.1"/>
    <property type="molecule type" value="Genomic_DNA"/>
</dbReference>
<dbReference type="OrthoDB" id="5365964at2"/>
<organism evidence="1 2">
    <name type="scientific">Duganella phyllosphaerae</name>
    <dbReference type="NCBI Taxonomy" id="762836"/>
    <lineage>
        <taxon>Bacteria</taxon>
        <taxon>Pseudomonadati</taxon>
        <taxon>Pseudomonadota</taxon>
        <taxon>Betaproteobacteria</taxon>
        <taxon>Burkholderiales</taxon>
        <taxon>Oxalobacteraceae</taxon>
        <taxon>Telluria group</taxon>
        <taxon>Duganella</taxon>
    </lineage>
</organism>
<name>A0A1E7WZE5_9BURK</name>
<dbReference type="PIRSF" id="PIRSF030771">
    <property type="entry name" value="UCP030771"/>
    <property type="match status" value="1"/>
</dbReference>
<accession>A0A1E7WZE5</accession>
<dbReference type="Proteomes" id="UP000175989">
    <property type="component" value="Unassembled WGS sequence"/>
</dbReference>
<proteinExistence type="predicted"/>
<reference evidence="2" key="1">
    <citation type="journal article" date="2016" name="Front. Microbiol.">
        <title>Molecular Keys to the Janthinobacterium and Duganella spp. Interaction with the Plant Pathogen Fusarium graminearum.</title>
        <authorList>
            <person name="Haack F.S."/>
            <person name="Poehlein A."/>
            <person name="Kroger C."/>
            <person name="Voigt C.A."/>
            <person name="Piepenbring M."/>
            <person name="Bode H.B."/>
            <person name="Daniel R."/>
            <person name="Schafer W."/>
            <person name="Streit W.R."/>
        </authorList>
    </citation>
    <scope>NUCLEOTIDE SEQUENCE [LARGE SCALE GENOMIC DNA]</scope>
    <source>
        <strain evidence="2">T54</strain>
    </source>
</reference>
<keyword evidence="2" id="KW-1185">Reference proteome</keyword>
<evidence type="ECO:0000313" key="2">
    <source>
        <dbReference type="Proteomes" id="UP000175989"/>
    </source>
</evidence>
<dbReference type="InterPro" id="IPR011231">
    <property type="entry name" value="Phage_VT1-Sakai_H0018"/>
</dbReference>